<proteinExistence type="inferred from homology"/>
<evidence type="ECO:0000256" key="8">
    <source>
        <dbReference type="SAM" id="Phobius"/>
    </source>
</evidence>
<feature type="site" description="Important for catalytic activity, responsible for pKa modulation of the active site Glu and correct orientation of both the proton donor and substrate" evidence="6">
    <location>
        <position position="227"/>
    </location>
</feature>
<dbReference type="AlphaFoldDB" id="A0A6N2U596"/>
<sequence length="545" mass="60186">MDNSFTTMYYSAYYNVVQIDIVTAIKKGTSQMIRKTIAAIIAAAMLLGTAAGCSGTSSGEKPIVNTTSDIKRGSSHDPSIVEADGKYYIFGSHRAWLKSDDLVNWESFTNNLSTDYKKILGDFWEEWPKQPANSDLTGNMWAPDVIYNKAMKKWCMYMSVNGINYKSAIVLLTADTIEGDWTLVGPVVYSGFRDDTVAKTDVPKVLGSSEVPTRYLSPGDTEINAIDPSVKYDDDGSLWMTFGSWFGGLWALKLDASTGLRDYTTTYETAKDETDQYYGIKIAGGHGNSGEGSYIMKQGDYWYLFVSYGALQQQGGYQIREFRSKNITGPYVDEDGNNAVSTETIGSNWTLKTGIRLMGSVEWSGNDNANIEVAQGHNSAFVDEDGTAYVVYHTRFSNRNEEHEVRVRELLTTADGWLVAAPYEYTGVKANAKGYQESQLTGEYEFVVHDPTTFFQGSNGTAKDGKYPYKGVDEPITIKLESGGKVSGDKTGTWSFNKDSNQMTITIDGTEYQGDFAQLPRETDLKSVMTFTAIGGNTCVWGSQV</sequence>
<dbReference type="PANTHER" id="PTHR43301">
    <property type="entry name" value="ARABINAN ENDO-1,5-ALPHA-L-ARABINOSIDASE"/>
    <property type="match status" value="1"/>
</dbReference>
<dbReference type="SUPFAM" id="SSF75005">
    <property type="entry name" value="Arabinanase/levansucrase/invertase"/>
    <property type="match status" value="1"/>
</dbReference>
<keyword evidence="3 7" id="KW-0378">Hydrolase</keyword>
<dbReference type="InterPro" id="IPR023296">
    <property type="entry name" value="Glyco_hydro_beta-prop_sf"/>
</dbReference>
<evidence type="ECO:0000256" key="2">
    <source>
        <dbReference type="ARBA" id="ARBA00009865"/>
    </source>
</evidence>
<reference evidence="10" key="1">
    <citation type="submission" date="2019-11" db="EMBL/GenBank/DDBJ databases">
        <authorList>
            <person name="Feng L."/>
        </authorList>
    </citation>
    <scope>NUCLEOTIDE SEQUENCE</scope>
    <source>
        <strain evidence="10">BdentiumLFYP24</strain>
    </source>
</reference>
<keyword evidence="8" id="KW-1133">Transmembrane helix</keyword>
<dbReference type="Pfam" id="PF04616">
    <property type="entry name" value="Glyco_hydro_43"/>
    <property type="match status" value="1"/>
</dbReference>
<dbReference type="EMBL" id="CACRSP010000009">
    <property type="protein sequence ID" value="VYT11581.1"/>
    <property type="molecule type" value="Genomic_DNA"/>
</dbReference>
<keyword evidence="4 7" id="KW-0326">Glycosidase</keyword>
<feature type="domain" description="Extracellular endo-alpha-(1-&gt;5)-L-arabinanase C-terminal" evidence="9">
    <location>
        <begin position="422"/>
        <end position="542"/>
    </location>
</feature>
<dbReference type="Gene3D" id="2.40.128.10">
    <property type="match status" value="1"/>
</dbReference>
<evidence type="ECO:0000256" key="6">
    <source>
        <dbReference type="PIRSR" id="PIRSR606710-2"/>
    </source>
</evidence>
<dbReference type="GO" id="GO:0005975">
    <property type="term" value="P:carbohydrate metabolic process"/>
    <property type="evidence" value="ECO:0007669"/>
    <property type="project" value="InterPro"/>
</dbReference>
<feature type="active site" description="Proton acceptor" evidence="5">
    <location>
        <position position="77"/>
    </location>
</feature>
<evidence type="ECO:0000313" key="10">
    <source>
        <dbReference type="EMBL" id="VYT11581.1"/>
    </source>
</evidence>
<evidence type="ECO:0000256" key="1">
    <source>
        <dbReference type="ARBA" id="ARBA00004834"/>
    </source>
</evidence>
<evidence type="ECO:0000256" key="4">
    <source>
        <dbReference type="ARBA" id="ARBA00023295"/>
    </source>
</evidence>
<accession>A0A6N2U596</accession>
<dbReference type="InterPro" id="IPR050727">
    <property type="entry name" value="GH43_arabinanases"/>
</dbReference>
<evidence type="ECO:0000256" key="3">
    <source>
        <dbReference type="ARBA" id="ARBA00022801"/>
    </source>
</evidence>
<feature type="active site" description="Proton donor" evidence="5">
    <location>
        <position position="291"/>
    </location>
</feature>
<dbReference type="GO" id="GO:0046558">
    <property type="term" value="F:arabinan endo-1,5-alpha-L-arabinosidase activity"/>
    <property type="evidence" value="ECO:0007669"/>
    <property type="project" value="UniProtKB-EC"/>
</dbReference>
<name>A0A6N2U596_9BIFI</name>
<comment type="similarity">
    <text evidence="2 7">Belongs to the glycosyl hydrolase 43 family.</text>
</comment>
<gene>
    <name evidence="10" type="ORF">BDLFYP24_00137</name>
</gene>
<dbReference type="InterPro" id="IPR006710">
    <property type="entry name" value="Glyco_hydro_43"/>
</dbReference>
<protein>
    <submittedName>
        <fullName evidence="10">Extracellular endo-alpha-(1-&gt;5)-L-arabinanase</fullName>
        <ecNumber evidence="10">3.2.1.99</ecNumber>
    </submittedName>
</protein>
<keyword evidence="8" id="KW-0812">Transmembrane</keyword>
<dbReference type="Gene3D" id="2.115.10.20">
    <property type="entry name" value="Glycosyl hydrolase domain, family 43"/>
    <property type="match status" value="1"/>
</dbReference>
<comment type="pathway">
    <text evidence="1">Glycan metabolism; L-arabinan degradation.</text>
</comment>
<dbReference type="PANTHER" id="PTHR43301:SF3">
    <property type="entry name" value="ARABINAN ENDO-1,5-ALPHA-L-ARABINOSIDASE A-RELATED"/>
    <property type="match status" value="1"/>
</dbReference>
<dbReference type="InterPro" id="IPR032291">
    <property type="entry name" value="Abn2_C"/>
</dbReference>
<dbReference type="Pfam" id="PF16369">
    <property type="entry name" value="GH43_C"/>
    <property type="match status" value="1"/>
</dbReference>
<keyword evidence="8" id="KW-0472">Membrane</keyword>
<dbReference type="EC" id="3.2.1.99" evidence="10"/>
<organism evidence="10">
    <name type="scientific">Bifidobacterium dentium</name>
    <dbReference type="NCBI Taxonomy" id="1689"/>
    <lineage>
        <taxon>Bacteria</taxon>
        <taxon>Bacillati</taxon>
        <taxon>Actinomycetota</taxon>
        <taxon>Actinomycetes</taxon>
        <taxon>Bifidobacteriales</taxon>
        <taxon>Bifidobacteriaceae</taxon>
        <taxon>Bifidobacterium</taxon>
    </lineage>
</organism>
<feature type="transmembrane region" description="Helical" evidence="8">
    <location>
        <begin position="36"/>
        <end position="57"/>
    </location>
</feature>
<evidence type="ECO:0000256" key="7">
    <source>
        <dbReference type="RuleBase" id="RU361187"/>
    </source>
</evidence>
<evidence type="ECO:0000259" key="9">
    <source>
        <dbReference type="Pfam" id="PF16369"/>
    </source>
</evidence>
<evidence type="ECO:0000256" key="5">
    <source>
        <dbReference type="PIRSR" id="PIRSR606710-1"/>
    </source>
</evidence>
<dbReference type="CDD" id="cd18832">
    <property type="entry name" value="GH43_GsAbnA-like"/>
    <property type="match status" value="1"/>
</dbReference>